<feature type="domain" description="Response regulatory" evidence="3">
    <location>
        <begin position="7"/>
        <end position="122"/>
    </location>
</feature>
<dbReference type="PANTHER" id="PTHR44591">
    <property type="entry name" value="STRESS RESPONSE REGULATOR PROTEIN 1"/>
    <property type="match status" value="1"/>
</dbReference>
<dbReference type="InterPro" id="IPR011006">
    <property type="entry name" value="CheY-like_superfamily"/>
</dbReference>
<dbReference type="EMBL" id="JACIJK010000003">
    <property type="protein sequence ID" value="MBB5714534.1"/>
    <property type="molecule type" value="Genomic_DNA"/>
</dbReference>
<dbReference type="PROSITE" id="PS50110">
    <property type="entry name" value="RESPONSE_REGULATORY"/>
    <property type="match status" value="1"/>
</dbReference>
<keyword evidence="1 2" id="KW-0597">Phosphoprotein</keyword>
<dbReference type="RefSeq" id="WP_184055896.1">
    <property type="nucleotide sequence ID" value="NZ_JACIJK010000003.1"/>
</dbReference>
<keyword evidence="5" id="KW-1185">Reference proteome</keyword>
<dbReference type="SMART" id="SM00448">
    <property type="entry name" value="REC"/>
    <property type="match status" value="1"/>
</dbReference>
<protein>
    <submittedName>
        <fullName evidence="4">DNA-binding response OmpR family regulator</fullName>
    </submittedName>
</protein>
<organism evidence="4 5">
    <name type="scientific">Sphingomonas aerophila</name>
    <dbReference type="NCBI Taxonomy" id="1344948"/>
    <lineage>
        <taxon>Bacteria</taxon>
        <taxon>Pseudomonadati</taxon>
        <taxon>Pseudomonadota</taxon>
        <taxon>Alphaproteobacteria</taxon>
        <taxon>Sphingomonadales</taxon>
        <taxon>Sphingomonadaceae</taxon>
        <taxon>Sphingomonas</taxon>
    </lineage>
</organism>
<dbReference type="GO" id="GO:0000160">
    <property type="term" value="P:phosphorelay signal transduction system"/>
    <property type="evidence" value="ECO:0007669"/>
    <property type="project" value="InterPro"/>
</dbReference>
<dbReference type="SUPFAM" id="SSF52172">
    <property type="entry name" value="CheY-like"/>
    <property type="match status" value="1"/>
</dbReference>
<comment type="caution">
    <text evidence="4">The sequence shown here is derived from an EMBL/GenBank/DDBJ whole genome shotgun (WGS) entry which is preliminary data.</text>
</comment>
<evidence type="ECO:0000259" key="3">
    <source>
        <dbReference type="PROSITE" id="PS50110"/>
    </source>
</evidence>
<proteinExistence type="predicted"/>
<dbReference type="InterPro" id="IPR001789">
    <property type="entry name" value="Sig_transdc_resp-reg_receiver"/>
</dbReference>
<evidence type="ECO:0000313" key="5">
    <source>
        <dbReference type="Proteomes" id="UP000546200"/>
    </source>
</evidence>
<evidence type="ECO:0000313" key="4">
    <source>
        <dbReference type="EMBL" id="MBB5714534.1"/>
    </source>
</evidence>
<accession>A0A7W9BC71</accession>
<dbReference type="GO" id="GO:0003677">
    <property type="term" value="F:DNA binding"/>
    <property type="evidence" value="ECO:0007669"/>
    <property type="project" value="UniProtKB-KW"/>
</dbReference>
<dbReference type="InterPro" id="IPR050595">
    <property type="entry name" value="Bact_response_regulator"/>
</dbReference>
<evidence type="ECO:0000256" key="2">
    <source>
        <dbReference type="PROSITE-ProRule" id="PRU00169"/>
    </source>
</evidence>
<feature type="modified residue" description="4-aspartylphosphate" evidence="2">
    <location>
        <position position="58"/>
    </location>
</feature>
<keyword evidence="4" id="KW-0238">DNA-binding</keyword>
<dbReference type="Pfam" id="PF00072">
    <property type="entry name" value="Response_reg"/>
    <property type="match status" value="1"/>
</dbReference>
<reference evidence="4 5" key="1">
    <citation type="submission" date="2020-08" db="EMBL/GenBank/DDBJ databases">
        <title>Genomic Encyclopedia of Type Strains, Phase IV (KMG-IV): sequencing the most valuable type-strain genomes for metagenomic binning, comparative biology and taxonomic classification.</title>
        <authorList>
            <person name="Goeker M."/>
        </authorList>
    </citation>
    <scope>NUCLEOTIDE SEQUENCE [LARGE SCALE GENOMIC DNA]</scope>
    <source>
        <strain evidence="4 5">DSM 100044</strain>
    </source>
</reference>
<sequence length="129" mass="13808">MEFESVILLVVEDEPAIQLFLEDTLQDAGFSVRVACQGDEAISLLDGADFAPVGVVTDIRLGKGLKGWDVARHARELHPEIAIVYVTGDSAADWQAYGVPKSVLLPKPFAGAQLVTAVTTLLNEQTSSL</sequence>
<dbReference type="AlphaFoldDB" id="A0A7W9BC71"/>
<gene>
    <name evidence="4" type="ORF">FHS94_001365</name>
</gene>
<dbReference type="Gene3D" id="3.40.50.2300">
    <property type="match status" value="1"/>
</dbReference>
<name>A0A7W9BC71_9SPHN</name>
<dbReference type="PANTHER" id="PTHR44591:SF21">
    <property type="entry name" value="TWO-COMPONENT RESPONSE REGULATOR"/>
    <property type="match status" value="1"/>
</dbReference>
<dbReference type="Proteomes" id="UP000546200">
    <property type="component" value="Unassembled WGS sequence"/>
</dbReference>
<evidence type="ECO:0000256" key="1">
    <source>
        <dbReference type="ARBA" id="ARBA00022553"/>
    </source>
</evidence>